<name>A0A4C1UWL0_EUMVA</name>
<comment type="caution">
    <text evidence="1">The sequence shown here is derived from an EMBL/GenBank/DDBJ whole genome shotgun (WGS) entry which is preliminary data.</text>
</comment>
<evidence type="ECO:0000313" key="1">
    <source>
        <dbReference type="EMBL" id="GBP30407.1"/>
    </source>
</evidence>
<dbReference type="Proteomes" id="UP000299102">
    <property type="component" value="Unassembled WGS sequence"/>
</dbReference>
<proteinExistence type="predicted"/>
<keyword evidence="2" id="KW-1185">Reference proteome</keyword>
<organism evidence="1 2">
    <name type="scientific">Eumeta variegata</name>
    <name type="common">Bagworm moth</name>
    <name type="synonym">Eumeta japonica</name>
    <dbReference type="NCBI Taxonomy" id="151549"/>
    <lineage>
        <taxon>Eukaryota</taxon>
        <taxon>Metazoa</taxon>
        <taxon>Ecdysozoa</taxon>
        <taxon>Arthropoda</taxon>
        <taxon>Hexapoda</taxon>
        <taxon>Insecta</taxon>
        <taxon>Pterygota</taxon>
        <taxon>Neoptera</taxon>
        <taxon>Endopterygota</taxon>
        <taxon>Lepidoptera</taxon>
        <taxon>Glossata</taxon>
        <taxon>Ditrysia</taxon>
        <taxon>Tineoidea</taxon>
        <taxon>Psychidae</taxon>
        <taxon>Oiketicinae</taxon>
        <taxon>Eumeta</taxon>
    </lineage>
</organism>
<dbReference type="EMBL" id="BGZK01000232">
    <property type="protein sequence ID" value="GBP30407.1"/>
    <property type="molecule type" value="Genomic_DNA"/>
</dbReference>
<evidence type="ECO:0000313" key="2">
    <source>
        <dbReference type="Proteomes" id="UP000299102"/>
    </source>
</evidence>
<reference evidence="1 2" key="1">
    <citation type="journal article" date="2019" name="Commun. Biol.">
        <title>The bagworm genome reveals a unique fibroin gene that provides high tensile strength.</title>
        <authorList>
            <person name="Kono N."/>
            <person name="Nakamura H."/>
            <person name="Ohtoshi R."/>
            <person name="Tomita M."/>
            <person name="Numata K."/>
            <person name="Arakawa K."/>
        </authorList>
    </citation>
    <scope>NUCLEOTIDE SEQUENCE [LARGE SCALE GENOMIC DNA]</scope>
</reference>
<gene>
    <name evidence="1" type="ORF">EVAR_18206_1</name>
</gene>
<protein>
    <submittedName>
        <fullName evidence="1">Uncharacterized protein</fullName>
    </submittedName>
</protein>
<accession>A0A4C1UWL0</accession>
<sequence>MVYFYPTRQWDRRSVCVTIVPRAFLCLGSAIEGYDWSKPVIATGCRWSDDDDDDDVKGYASGVQQKITAMLTSVSHAVGVYTTSCSAQRINDSTASLAVGPNHFADLNSGRATVSIFDPGHALDTSSGPGSASRLWFPSCFRFS</sequence>
<dbReference type="AlphaFoldDB" id="A0A4C1UWL0"/>